<gene>
    <name evidence="2" type="ORF">OBE_04254</name>
</gene>
<organism evidence="2">
    <name type="scientific">human gut metagenome</name>
    <dbReference type="NCBI Taxonomy" id="408170"/>
    <lineage>
        <taxon>unclassified sequences</taxon>
        <taxon>metagenomes</taxon>
        <taxon>organismal metagenomes</taxon>
    </lineage>
</organism>
<protein>
    <submittedName>
        <fullName evidence="2">Transposase</fullName>
    </submittedName>
</protein>
<reference evidence="2" key="1">
    <citation type="journal article" date="2013" name="Environ. Microbiol.">
        <title>Microbiota from the distal guts of lean and obese adolescents exhibit partial functional redundancy besides clear differences in community structure.</title>
        <authorList>
            <person name="Ferrer M."/>
            <person name="Ruiz A."/>
            <person name="Lanza F."/>
            <person name="Haange S.B."/>
            <person name="Oberbach A."/>
            <person name="Till H."/>
            <person name="Bargiela R."/>
            <person name="Campoy C."/>
            <person name="Segura M.T."/>
            <person name="Richter M."/>
            <person name="von Bergen M."/>
            <person name="Seifert J."/>
            <person name="Suarez A."/>
        </authorList>
    </citation>
    <scope>NUCLEOTIDE SEQUENCE</scope>
</reference>
<feature type="non-terminal residue" evidence="2">
    <location>
        <position position="1"/>
    </location>
</feature>
<dbReference type="EMBL" id="AJWZ01002880">
    <property type="protein sequence ID" value="EKC69750.1"/>
    <property type="molecule type" value="Genomic_DNA"/>
</dbReference>
<evidence type="ECO:0000313" key="2">
    <source>
        <dbReference type="EMBL" id="EKC69750.1"/>
    </source>
</evidence>
<name>K1TU77_9ZZZZ</name>
<dbReference type="InterPro" id="IPR036515">
    <property type="entry name" value="Transposase_17_sf"/>
</dbReference>
<sequence>QNRVCNLGSVVGADARIGPHDGLNPDVHIELSPLGRIAEQALLQMDGLLHYVIMPNHIHFLVGIQPKADGTMQASSPTNISQVVRIFKGRVAHRAGHSVFQRSFYDHIIRTETDYWAIVQ</sequence>
<comment type="caution">
    <text evidence="2">The sequence shown here is derived from an EMBL/GenBank/DDBJ whole genome shotgun (WGS) entry which is preliminary data.</text>
</comment>
<proteinExistence type="predicted"/>
<dbReference type="SMART" id="SM01321">
    <property type="entry name" value="Y1_Tnp"/>
    <property type="match status" value="1"/>
</dbReference>
<feature type="domain" description="Transposase IS200-like" evidence="1">
    <location>
        <begin position="16"/>
        <end position="120"/>
    </location>
</feature>
<dbReference type="GO" id="GO:0003677">
    <property type="term" value="F:DNA binding"/>
    <property type="evidence" value="ECO:0007669"/>
    <property type="project" value="InterPro"/>
</dbReference>
<dbReference type="InterPro" id="IPR002686">
    <property type="entry name" value="Transposase_17"/>
</dbReference>
<evidence type="ECO:0000259" key="1">
    <source>
        <dbReference type="SMART" id="SM01321"/>
    </source>
</evidence>
<dbReference type="GO" id="GO:0004803">
    <property type="term" value="F:transposase activity"/>
    <property type="evidence" value="ECO:0007669"/>
    <property type="project" value="InterPro"/>
</dbReference>
<dbReference type="Gene3D" id="3.30.70.1290">
    <property type="entry name" value="Transposase IS200-like"/>
    <property type="match status" value="1"/>
</dbReference>
<dbReference type="GO" id="GO:0006313">
    <property type="term" value="P:DNA transposition"/>
    <property type="evidence" value="ECO:0007669"/>
    <property type="project" value="InterPro"/>
</dbReference>
<dbReference type="SUPFAM" id="SSF143422">
    <property type="entry name" value="Transposase IS200-like"/>
    <property type="match status" value="1"/>
</dbReference>
<dbReference type="AlphaFoldDB" id="K1TU77"/>
<accession>K1TU77</accession>